<protein>
    <recommendedName>
        <fullName evidence="4">Novel toxin 15 domain-containing protein</fullName>
    </recommendedName>
</protein>
<dbReference type="RefSeq" id="WP_094832442.1">
    <property type="nucleotide sequence ID" value="NZ_NEVR01000004.1"/>
</dbReference>
<evidence type="ECO:0000256" key="1">
    <source>
        <dbReference type="SAM" id="MobiDB-lite"/>
    </source>
</evidence>
<evidence type="ECO:0008006" key="4">
    <source>
        <dbReference type="Google" id="ProtNLM"/>
    </source>
</evidence>
<evidence type="ECO:0000313" key="2">
    <source>
        <dbReference type="EMBL" id="OZI58718.1"/>
    </source>
</evidence>
<reference evidence="2 3" key="1">
    <citation type="submission" date="2017-05" db="EMBL/GenBank/DDBJ databases">
        <title>Complete and WGS of Bordetella genogroups.</title>
        <authorList>
            <person name="Spilker T."/>
            <person name="Lipuma J."/>
        </authorList>
    </citation>
    <scope>NUCLEOTIDE SEQUENCE [LARGE SCALE GENOMIC DNA]</scope>
    <source>
        <strain evidence="2 3">AU9795</strain>
    </source>
</reference>
<dbReference type="Proteomes" id="UP000216354">
    <property type="component" value="Unassembled WGS sequence"/>
</dbReference>
<evidence type="ECO:0000313" key="3">
    <source>
        <dbReference type="Proteomes" id="UP000216354"/>
    </source>
</evidence>
<sequence length="133" mass="13829">MCTATAPGQAGPTYWTSGAPGMTAQEVGDLPKLDAETIYGAFGGSVIQRKQERETAIEKWKTDNPDRYNQALEQQKWGPNGPPKQGQRTATRGAGAEAGAGGASSANTLLTGDPTQGVDPSQLDLAKQSLLGL</sequence>
<accession>A0ABX4EW88</accession>
<feature type="compositionally biased region" description="Low complexity" evidence="1">
    <location>
        <begin position="85"/>
        <end position="95"/>
    </location>
</feature>
<keyword evidence="3" id="KW-1185">Reference proteome</keyword>
<comment type="caution">
    <text evidence="2">The sequence shown here is derived from an EMBL/GenBank/DDBJ whole genome shotgun (WGS) entry which is preliminary data.</text>
</comment>
<organism evidence="2 3">
    <name type="scientific">Bordetella genomosp. 1</name>
    <dbReference type="NCBI Taxonomy" id="1395607"/>
    <lineage>
        <taxon>Bacteria</taxon>
        <taxon>Pseudomonadati</taxon>
        <taxon>Pseudomonadota</taxon>
        <taxon>Betaproteobacteria</taxon>
        <taxon>Burkholderiales</taxon>
        <taxon>Alcaligenaceae</taxon>
        <taxon>Bordetella</taxon>
    </lineage>
</organism>
<name>A0ABX4EW88_9BORD</name>
<gene>
    <name evidence="2" type="ORF">CAL27_18725</name>
</gene>
<proteinExistence type="predicted"/>
<feature type="region of interest" description="Disordered" evidence="1">
    <location>
        <begin position="73"/>
        <end position="133"/>
    </location>
</feature>
<dbReference type="EMBL" id="NEVR01000004">
    <property type="protein sequence ID" value="OZI58718.1"/>
    <property type="molecule type" value="Genomic_DNA"/>
</dbReference>